<sequence length="193" mass="21072">MFGSVGDDIKNRSKTAFDMAKAWNEGKHIPKYGSGARSLIKVAGKALGVALDFRWSVSAQATEIRTIDTNLPWDLVPGQITITASLNQIHDPTQSLEQYGLFSTMQAMVHQPYVEIQVLDASLINIFFARGMFTAVNGNISRGQLTSISASFQGVMYQHNVVQEFEPYSKAGDALEMVGSGMKLLKSISGGFF</sequence>
<evidence type="ECO:0008006" key="2">
    <source>
        <dbReference type="Google" id="ProtNLM"/>
    </source>
</evidence>
<gene>
    <name evidence="1" type="ORF">UFOVP244_183</name>
</gene>
<protein>
    <recommendedName>
        <fullName evidence="2">Tail tube protein</fullName>
    </recommendedName>
</protein>
<evidence type="ECO:0000313" key="1">
    <source>
        <dbReference type="EMBL" id="CAB5221512.1"/>
    </source>
</evidence>
<reference evidence="1" key="1">
    <citation type="submission" date="2020-05" db="EMBL/GenBank/DDBJ databases">
        <authorList>
            <person name="Chiriac C."/>
            <person name="Salcher M."/>
            <person name="Ghai R."/>
            <person name="Kavagutti S V."/>
        </authorList>
    </citation>
    <scope>NUCLEOTIDE SEQUENCE</scope>
</reference>
<dbReference type="EMBL" id="LR798292">
    <property type="protein sequence ID" value="CAB5221512.1"/>
    <property type="molecule type" value="Genomic_DNA"/>
</dbReference>
<organism evidence="1">
    <name type="scientific">uncultured Caudovirales phage</name>
    <dbReference type="NCBI Taxonomy" id="2100421"/>
    <lineage>
        <taxon>Viruses</taxon>
        <taxon>Duplodnaviria</taxon>
        <taxon>Heunggongvirae</taxon>
        <taxon>Uroviricota</taxon>
        <taxon>Caudoviricetes</taxon>
        <taxon>Peduoviridae</taxon>
        <taxon>Maltschvirus</taxon>
        <taxon>Maltschvirus maltsch</taxon>
    </lineage>
</organism>
<name>A0A6J7WXQ5_9CAUD</name>
<accession>A0A6J7WXQ5</accession>
<proteinExistence type="predicted"/>